<keyword evidence="1" id="KW-1133">Transmembrane helix</keyword>
<keyword evidence="1" id="KW-0472">Membrane</keyword>
<dbReference type="OrthoDB" id="1092330at2"/>
<dbReference type="AlphaFoldDB" id="A0A552VAF6"/>
<proteinExistence type="predicted"/>
<accession>A0A552VAF6</accession>
<evidence type="ECO:0008006" key="4">
    <source>
        <dbReference type="Google" id="ProtNLM"/>
    </source>
</evidence>
<evidence type="ECO:0000313" key="2">
    <source>
        <dbReference type="EMBL" id="TRW27340.1"/>
    </source>
</evidence>
<keyword evidence="1" id="KW-0812">Transmembrane</keyword>
<feature type="transmembrane region" description="Helical" evidence="1">
    <location>
        <begin position="23"/>
        <end position="50"/>
    </location>
</feature>
<name>A0A552VAF6_9FLAO</name>
<evidence type="ECO:0000313" key="3">
    <source>
        <dbReference type="Proteomes" id="UP000320643"/>
    </source>
</evidence>
<organism evidence="2 3">
    <name type="scientific">Flavobacterium zepuense</name>
    <dbReference type="NCBI Taxonomy" id="2593302"/>
    <lineage>
        <taxon>Bacteria</taxon>
        <taxon>Pseudomonadati</taxon>
        <taxon>Bacteroidota</taxon>
        <taxon>Flavobacteriia</taxon>
        <taxon>Flavobacteriales</taxon>
        <taxon>Flavobacteriaceae</taxon>
        <taxon>Flavobacterium</taxon>
    </lineage>
</organism>
<sequence length="175" mass="20211">MSEYKTQNTHIYVTELEQASNSYLMAVVSVIAGLPLPIINVIASFFFYLAHRNASYFVRWHCIQSVLSQAVMIPFNSIAFAWTLKIMFNNSQDFLEQDTPNHYTFSGMFASEFFDSLSLYYVLYISIIILLNIVEFFAVITTAAQVRKGKNVRWFLIANITDALTSKQNRDKFRI</sequence>
<comment type="caution">
    <text evidence="2">The sequence shown here is derived from an EMBL/GenBank/DDBJ whole genome shotgun (WGS) entry which is preliminary data.</text>
</comment>
<protein>
    <recommendedName>
        <fullName evidence="4">DUF4870 domain-containing protein</fullName>
    </recommendedName>
</protein>
<feature type="transmembrane region" description="Helical" evidence="1">
    <location>
        <begin position="121"/>
        <end position="144"/>
    </location>
</feature>
<evidence type="ECO:0000256" key="1">
    <source>
        <dbReference type="SAM" id="Phobius"/>
    </source>
</evidence>
<dbReference type="Proteomes" id="UP000320643">
    <property type="component" value="Unassembled WGS sequence"/>
</dbReference>
<gene>
    <name evidence="2" type="ORF">FMM05_01490</name>
</gene>
<reference evidence="2 3" key="1">
    <citation type="submission" date="2019-07" db="EMBL/GenBank/DDBJ databases">
        <title>Flavobacterium sp. nov., isolated from glacier ice.</title>
        <authorList>
            <person name="Liu Q."/>
            <person name="Xin Y.-H."/>
        </authorList>
    </citation>
    <scope>NUCLEOTIDE SEQUENCE [LARGE SCALE GENOMIC DNA]</scope>
    <source>
        <strain evidence="2 3">ZT4R6</strain>
    </source>
</reference>
<feature type="transmembrane region" description="Helical" evidence="1">
    <location>
        <begin position="62"/>
        <end position="84"/>
    </location>
</feature>
<dbReference type="EMBL" id="VJVZ01000001">
    <property type="protein sequence ID" value="TRW27340.1"/>
    <property type="molecule type" value="Genomic_DNA"/>
</dbReference>
<keyword evidence="3" id="KW-1185">Reference proteome</keyword>
<dbReference type="RefSeq" id="WP_143371566.1">
    <property type="nucleotide sequence ID" value="NZ_VJVZ01000001.1"/>
</dbReference>